<evidence type="ECO:0000313" key="2">
    <source>
        <dbReference type="EMBL" id="MBB6349810.1"/>
    </source>
</evidence>
<organism evidence="2 3">
    <name type="scientific">Nonomuraea muscovyensis</name>
    <dbReference type="NCBI Taxonomy" id="1124761"/>
    <lineage>
        <taxon>Bacteria</taxon>
        <taxon>Bacillati</taxon>
        <taxon>Actinomycetota</taxon>
        <taxon>Actinomycetes</taxon>
        <taxon>Streptosporangiales</taxon>
        <taxon>Streptosporangiaceae</taxon>
        <taxon>Nonomuraea</taxon>
    </lineage>
</organism>
<name>A0A7X0C786_9ACTN</name>
<evidence type="ECO:0000313" key="3">
    <source>
        <dbReference type="Proteomes" id="UP000583800"/>
    </source>
</evidence>
<gene>
    <name evidence="2" type="ORF">FHU36_006355</name>
</gene>
<evidence type="ECO:0008006" key="4">
    <source>
        <dbReference type="Google" id="ProtNLM"/>
    </source>
</evidence>
<dbReference type="AlphaFoldDB" id="A0A7X0C786"/>
<proteinExistence type="predicted"/>
<feature type="region of interest" description="Disordered" evidence="1">
    <location>
        <begin position="1"/>
        <end position="72"/>
    </location>
</feature>
<dbReference type="InterPro" id="IPR021527">
    <property type="entry name" value="DUF2795"/>
</dbReference>
<comment type="caution">
    <text evidence="2">The sequence shown here is derived from an EMBL/GenBank/DDBJ whole genome shotgun (WGS) entry which is preliminary data.</text>
</comment>
<reference evidence="2 3" key="1">
    <citation type="submission" date="2020-08" db="EMBL/GenBank/DDBJ databases">
        <title>Sequencing the genomes of 1000 actinobacteria strains.</title>
        <authorList>
            <person name="Klenk H.-P."/>
        </authorList>
    </citation>
    <scope>NUCLEOTIDE SEQUENCE [LARGE SCALE GENOMIC DNA]</scope>
    <source>
        <strain evidence="2 3">DSM 45913</strain>
    </source>
</reference>
<sequence length="136" mass="15023">MDRGSAKHTRRVDEQQKHETEGMVRGGGPTHVEEWKEPEPMPVPGEEDTPRTYAPGHEPGTPEGITQQGVDRRSELAKWLSDADFPASGQDLLRHVERSATPDPIVDLVRSLPGGRFANVAAVAEALGLGKERRRW</sequence>
<feature type="compositionally biased region" description="Basic and acidic residues" evidence="1">
    <location>
        <begin position="1"/>
        <end position="22"/>
    </location>
</feature>
<accession>A0A7X0C786</accession>
<dbReference type="Pfam" id="PF11387">
    <property type="entry name" value="DUF2795"/>
    <property type="match status" value="1"/>
</dbReference>
<evidence type="ECO:0000256" key="1">
    <source>
        <dbReference type="SAM" id="MobiDB-lite"/>
    </source>
</evidence>
<dbReference type="RefSeq" id="WP_185087327.1">
    <property type="nucleotide sequence ID" value="NZ_JACHJB010000002.1"/>
</dbReference>
<protein>
    <recommendedName>
        <fullName evidence="4">DUF2795 domain-containing protein</fullName>
    </recommendedName>
</protein>
<dbReference type="EMBL" id="JACHJB010000002">
    <property type="protein sequence ID" value="MBB6349810.1"/>
    <property type="molecule type" value="Genomic_DNA"/>
</dbReference>
<dbReference type="Proteomes" id="UP000583800">
    <property type="component" value="Unassembled WGS sequence"/>
</dbReference>
<keyword evidence="3" id="KW-1185">Reference proteome</keyword>